<protein>
    <submittedName>
        <fullName evidence="1">Uncharacterized protein</fullName>
    </submittedName>
</protein>
<organism evidence="1 2">
    <name type="scientific">Kouleothrix aurantiaca</name>
    <dbReference type="NCBI Taxonomy" id="186479"/>
    <lineage>
        <taxon>Bacteria</taxon>
        <taxon>Bacillati</taxon>
        <taxon>Chloroflexota</taxon>
        <taxon>Chloroflexia</taxon>
        <taxon>Chloroflexales</taxon>
        <taxon>Roseiflexineae</taxon>
        <taxon>Roseiflexaceae</taxon>
        <taxon>Kouleothrix</taxon>
    </lineage>
</organism>
<dbReference type="Proteomes" id="UP000050509">
    <property type="component" value="Unassembled WGS sequence"/>
</dbReference>
<dbReference type="AlphaFoldDB" id="A0A0N8PTB3"/>
<evidence type="ECO:0000313" key="1">
    <source>
        <dbReference type="EMBL" id="KPV55045.1"/>
    </source>
</evidence>
<keyword evidence="2" id="KW-1185">Reference proteome</keyword>
<evidence type="ECO:0000313" key="2">
    <source>
        <dbReference type="Proteomes" id="UP000050509"/>
    </source>
</evidence>
<sequence>MTTVLPTPIARPIIARPIAFQEKMVQAYQKRRKTQTRRTRGLTDINRDPDAWYPTIMSVFLDRFAVTFQHRTQDTTRIVFCPYGKPGDALWVRETYLVNAFNELLYRADFEGYETSGMGWKGGRFMPRTASRYTLPITDIRCERVQDITEADAQCEGWDFSNLNLRESYDPVTMTKAREWFLKKWDEINAKRELGWKHNPWVWAVSFPAYAGSPCAS</sequence>
<gene>
    <name evidence="1" type="ORF">SE17_00145</name>
</gene>
<accession>A0A0N8PTB3</accession>
<proteinExistence type="predicted"/>
<name>A0A0N8PTB3_9CHLR</name>
<reference evidence="1 2" key="1">
    <citation type="submission" date="2015-09" db="EMBL/GenBank/DDBJ databases">
        <title>Draft genome sequence of Kouleothrix aurantiaca JCM 19913.</title>
        <authorList>
            <person name="Hemp J."/>
        </authorList>
    </citation>
    <scope>NUCLEOTIDE SEQUENCE [LARGE SCALE GENOMIC DNA]</scope>
    <source>
        <strain evidence="1 2">COM-B</strain>
    </source>
</reference>
<comment type="caution">
    <text evidence="1">The sequence shown here is derived from an EMBL/GenBank/DDBJ whole genome shotgun (WGS) entry which is preliminary data.</text>
</comment>
<dbReference type="EMBL" id="LJCR01000001">
    <property type="protein sequence ID" value="KPV55045.1"/>
    <property type="molecule type" value="Genomic_DNA"/>
</dbReference>